<accession>A0A2P2JVM6</accession>
<name>A0A2P2JVM6_RHIMU</name>
<proteinExistence type="predicted"/>
<evidence type="ECO:0000313" key="1">
    <source>
        <dbReference type="EMBL" id="MBW97528.1"/>
    </source>
</evidence>
<protein>
    <submittedName>
        <fullName evidence="1">Uncharacterized protein</fullName>
    </submittedName>
</protein>
<dbReference type="AlphaFoldDB" id="A0A2P2JVM6"/>
<sequence>MLHAHTQKEADSYDHFSCSCDSVNARLLHYTISTWRLHSTPPQKEKVRNIRRRKID</sequence>
<dbReference type="EMBL" id="GGEC01017045">
    <property type="protein sequence ID" value="MBW97528.1"/>
    <property type="molecule type" value="Transcribed_RNA"/>
</dbReference>
<reference evidence="1" key="1">
    <citation type="submission" date="2018-02" db="EMBL/GenBank/DDBJ databases">
        <title>Rhizophora mucronata_Transcriptome.</title>
        <authorList>
            <person name="Meera S.P."/>
            <person name="Sreeshan A."/>
            <person name="Augustine A."/>
        </authorList>
    </citation>
    <scope>NUCLEOTIDE SEQUENCE</scope>
    <source>
        <tissue evidence="1">Leaf</tissue>
    </source>
</reference>
<organism evidence="1">
    <name type="scientific">Rhizophora mucronata</name>
    <name type="common">Asiatic mangrove</name>
    <dbReference type="NCBI Taxonomy" id="61149"/>
    <lineage>
        <taxon>Eukaryota</taxon>
        <taxon>Viridiplantae</taxon>
        <taxon>Streptophyta</taxon>
        <taxon>Embryophyta</taxon>
        <taxon>Tracheophyta</taxon>
        <taxon>Spermatophyta</taxon>
        <taxon>Magnoliopsida</taxon>
        <taxon>eudicotyledons</taxon>
        <taxon>Gunneridae</taxon>
        <taxon>Pentapetalae</taxon>
        <taxon>rosids</taxon>
        <taxon>fabids</taxon>
        <taxon>Malpighiales</taxon>
        <taxon>Rhizophoraceae</taxon>
        <taxon>Rhizophora</taxon>
    </lineage>
</organism>